<evidence type="ECO:0000256" key="1">
    <source>
        <dbReference type="SAM" id="MobiDB-lite"/>
    </source>
</evidence>
<accession>A0A4Y7L2A3</accession>
<dbReference type="AlphaFoldDB" id="A0A4Y7L2A3"/>
<dbReference type="Proteomes" id="UP000316621">
    <property type="component" value="Chromosome 9"/>
</dbReference>
<keyword evidence="3" id="KW-1185">Reference proteome</keyword>
<reference evidence="2 3" key="1">
    <citation type="journal article" date="2018" name="Science">
        <title>The opium poppy genome and morphinan production.</title>
        <authorList>
            <person name="Guo L."/>
            <person name="Winzer T."/>
            <person name="Yang X."/>
            <person name="Li Y."/>
            <person name="Ning Z."/>
            <person name="He Z."/>
            <person name="Teodor R."/>
            <person name="Lu Y."/>
            <person name="Bowser T.A."/>
            <person name="Graham I.A."/>
            <person name="Ye K."/>
        </authorList>
    </citation>
    <scope>NUCLEOTIDE SEQUENCE [LARGE SCALE GENOMIC DNA]</scope>
    <source>
        <strain evidence="3">cv. HN1</strain>
        <tissue evidence="2">Leaves</tissue>
    </source>
</reference>
<gene>
    <name evidence="2" type="ORF">C5167_002557</name>
</gene>
<name>A0A4Y7L2A3_PAPSO</name>
<proteinExistence type="predicted"/>
<dbReference type="EMBL" id="CM010723">
    <property type="protein sequence ID" value="RZC78369.1"/>
    <property type="molecule type" value="Genomic_DNA"/>
</dbReference>
<feature type="region of interest" description="Disordered" evidence="1">
    <location>
        <begin position="13"/>
        <end position="47"/>
    </location>
</feature>
<protein>
    <submittedName>
        <fullName evidence="2">Uncharacterized protein</fullName>
    </submittedName>
</protein>
<evidence type="ECO:0000313" key="3">
    <source>
        <dbReference type="Proteomes" id="UP000316621"/>
    </source>
</evidence>
<dbReference type="Gramene" id="RZC78369">
    <property type="protein sequence ID" value="RZC78369"/>
    <property type="gene ID" value="C5167_002557"/>
</dbReference>
<sequence length="81" mass="8562">MVDLFLDTLGRTELGNHENGAIDEDGSNANVEDGSGANVEGGAGASVEDGVDADFRKRMLDALQPLYPYCGGEHTKLSTNY</sequence>
<organism evidence="2 3">
    <name type="scientific">Papaver somniferum</name>
    <name type="common">Opium poppy</name>
    <dbReference type="NCBI Taxonomy" id="3469"/>
    <lineage>
        <taxon>Eukaryota</taxon>
        <taxon>Viridiplantae</taxon>
        <taxon>Streptophyta</taxon>
        <taxon>Embryophyta</taxon>
        <taxon>Tracheophyta</taxon>
        <taxon>Spermatophyta</taxon>
        <taxon>Magnoliopsida</taxon>
        <taxon>Ranunculales</taxon>
        <taxon>Papaveraceae</taxon>
        <taxon>Papaveroideae</taxon>
        <taxon>Papaver</taxon>
    </lineage>
</organism>
<evidence type="ECO:0000313" key="2">
    <source>
        <dbReference type="EMBL" id="RZC78369.1"/>
    </source>
</evidence>